<reference evidence="2" key="1">
    <citation type="journal article" date="2022" name="Front. Microbiol.">
        <title>Genome-based taxonomic rearrangement of Oceanobacter-related bacteria including the description of Thalassolituus hydrocarbonoclasticus sp. nov. and Thalassolituus pacificus sp. nov. and emended description of the genus Thalassolituus.</title>
        <authorList>
            <person name="Dong C."/>
            <person name="Wei L."/>
            <person name="Wang J."/>
            <person name="Lai Q."/>
            <person name="Huang Z."/>
            <person name="Shao Z."/>
        </authorList>
    </citation>
    <scope>NUCLEOTIDE SEQUENCE</scope>
    <source>
        <strain evidence="2">59MF3M-4</strain>
    </source>
</reference>
<organism evidence="2 3">
    <name type="scientific">Thalassolituus pacificus</name>
    <dbReference type="NCBI Taxonomy" id="2975440"/>
    <lineage>
        <taxon>Bacteria</taxon>
        <taxon>Pseudomonadati</taxon>
        <taxon>Pseudomonadota</taxon>
        <taxon>Gammaproteobacteria</taxon>
        <taxon>Oceanospirillales</taxon>
        <taxon>Oceanospirillaceae</taxon>
        <taxon>Thalassolituus</taxon>
    </lineage>
</organism>
<name>A0A9X3AEW5_9GAMM</name>
<gene>
    <name evidence="2" type="ORF">NYR02_04640</name>
</gene>
<evidence type="ECO:0000259" key="1">
    <source>
        <dbReference type="Pfam" id="PF02464"/>
    </source>
</evidence>
<dbReference type="Proteomes" id="UP001147830">
    <property type="component" value="Unassembled WGS sequence"/>
</dbReference>
<dbReference type="InterPro" id="IPR008136">
    <property type="entry name" value="CinA_C"/>
</dbReference>
<sequence>MSPELNASITVLAEILQSRNLRLVTAESCTGGGIASALTDMAGSSQWFECGFVTYSNEAKIRYLGVPPLVIEQTGAVSEETVRAMVAGAVNNSLGDLAVAVSGVAGPGGGSDEKPVGTVWFAWGNDEHQITECCHFPGNREQVRALAVVHGVQGLCRWLSC</sequence>
<accession>A0A9X3AEW5</accession>
<evidence type="ECO:0000313" key="2">
    <source>
        <dbReference type="EMBL" id="MCT7358307.1"/>
    </source>
</evidence>
<dbReference type="SUPFAM" id="SSF142433">
    <property type="entry name" value="CinA-like"/>
    <property type="match status" value="1"/>
</dbReference>
<protein>
    <submittedName>
        <fullName evidence="2">CinA family protein</fullName>
    </submittedName>
</protein>
<comment type="caution">
    <text evidence="2">The sequence shown here is derived from an EMBL/GenBank/DDBJ whole genome shotgun (WGS) entry which is preliminary data.</text>
</comment>
<reference evidence="2" key="2">
    <citation type="submission" date="2022-08" db="EMBL/GenBank/DDBJ databases">
        <authorList>
            <person name="Dong C."/>
        </authorList>
    </citation>
    <scope>NUCLEOTIDE SEQUENCE</scope>
    <source>
        <strain evidence="2">59MF3M-4</strain>
    </source>
</reference>
<dbReference type="Gene3D" id="3.90.950.20">
    <property type="entry name" value="CinA-like"/>
    <property type="match status" value="1"/>
</dbReference>
<dbReference type="EMBL" id="JAOANI010000012">
    <property type="protein sequence ID" value="MCT7358307.1"/>
    <property type="molecule type" value="Genomic_DNA"/>
</dbReference>
<proteinExistence type="predicted"/>
<dbReference type="Pfam" id="PF02464">
    <property type="entry name" value="CinA"/>
    <property type="match status" value="1"/>
</dbReference>
<dbReference type="InterPro" id="IPR036653">
    <property type="entry name" value="CinA-like_C"/>
</dbReference>
<dbReference type="NCBIfam" id="TIGR00199">
    <property type="entry name" value="PncC_domain"/>
    <property type="match status" value="1"/>
</dbReference>
<evidence type="ECO:0000313" key="3">
    <source>
        <dbReference type="Proteomes" id="UP001147830"/>
    </source>
</evidence>
<dbReference type="AlphaFoldDB" id="A0A9X3AEW5"/>
<keyword evidence="3" id="KW-1185">Reference proteome</keyword>
<dbReference type="RefSeq" id="WP_260975226.1">
    <property type="nucleotide sequence ID" value="NZ_JAOANI010000012.1"/>
</dbReference>
<feature type="domain" description="CinA C-terminal" evidence="1">
    <location>
        <begin position="11"/>
        <end position="156"/>
    </location>
</feature>